<dbReference type="InterPro" id="IPR050109">
    <property type="entry name" value="HTH-type_TetR-like_transc_reg"/>
</dbReference>
<feature type="DNA-binding region" description="H-T-H motif" evidence="4">
    <location>
        <begin position="39"/>
        <end position="58"/>
    </location>
</feature>
<reference evidence="6" key="1">
    <citation type="journal article" date="2014" name="Int. J. Syst. Evol. Microbiol.">
        <title>Complete genome sequence of Corynebacterium casei LMG S-19264T (=DSM 44701T), isolated from a smear-ripened cheese.</title>
        <authorList>
            <consortium name="US DOE Joint Genome Institute (JGI-PGF)"/>
            <person name="Walter F."/>
            <person name="Albersmeier A."/>
            <person name="Kalinowski J."/>
            <person name="Ruckert C."/>
        </authorList>
    </citation>
    <scope>NUCLEOTIDE SEQUENCE</scope>
    <source>
        <strain evidence="6">VKM B-1513</strain>
    </source>
</reference>
<dbReference type="InterPro" id="IPR009057">
    <property type="entry name" value="Homeodomain-like_sf"/>
</dbReference>
<evidence type="ECO:0000313" key="7">
    <source>
        <dbReference type="Proteomes" id="UP001143486"/>
    </source>
</evidence>
<dbReference type="EMBL" id="BSFE01000005">
    <property type="protein sequence ID" value="GLK52496.1"/>
    <property type="molecule type" value="Genomic_DNA"/>
</dbReference>
<keyword evidence="2 4" id="KW-0238">DNA-binding</keyword>
<evidence type="ECO:0000256" key="4">
    <source>
        <dbReference type="PROSITE-ProRule" id="PRU00335"/>
    </source>
</evidence>
<keyword evidence="7" id="KW-1185">Reference proteome</keyword>
<dbReference type="InterPro" id="IPR001647">
    <property type="entry name" value="HTH_TetR"/>
</dbReference>
<comment type="caution">
    <text evidence="6">The sequence shown here is derived from an EMBL/GenBank/DDBJ whole genome shotgun (WGS) entry which is preliminary data.</text>
</comment>
<dbReference type="GO" id="GO:0000976">
    <property type="term" value="F:transcription cis-regulatory region binding"/>
    <property type="evidence" value="ECO:0007669"/>
    <property type="project" value="TreeGrafter"/>
</dbReference>
<evidence type="ECO:0000256" key="2">
    <source>
        <dbReference type="ARBA" id="ARBA00023125"/>
    </source>
</evidence>
<keyword evidence="3" id="KW-0804">Transcription</keyword>
<evidence type="ECO:0000259" key="5">
    <source>
        <dbReference type="PROSITE" id="PS50977"/>
    </source>
</evidence>
<dbReference type="GO" id="GO:0003700">
    <property type="term" value="F:DNA-binding transcription factor activity"/>
    <property type="evidence" value="ECO:0007669"/>
    <property type="project" value="TreeGrafter"/>
</dbReference>
<evidence type="ECO:0000256" key="1">
    <source>
        <dbReference type="ARBA" id="ARBA00023015"/>
    </source>
</evidence>
<dbReference type="PROSITE" id="PS50977">
    <property type="entry name" value="HTH_TETR_2"/>
    <property type="match status" value="1"/>
</dbReference>
<sequence>MPKEKTVQKRRRRTPDEARSEALAAARSLLLQAGPDAVTLSAVAKKIGVTHANLIHHFGSASDLQAALMGSMVDDLRDALDAAVARLRTDQSAPRELVDAVFDAFGEGGAGRLASWIVMTGDTSRLEPVRQAVLGVVDAVDEMAGHDPQLPRERIKAAVLFIALTAFGDALIGPPLRDILGQDDKASRRIMADLLPAFLERPKGTG</sequence>
<protein>
    <submittedName>
        <fullName evidence="6">TetR family transcriptional regulator</fullName>
    </submittedName>
</protein>
<dbReference type="RefSeq" id="WP_271186863.1">
    <property type="nucleotide sequence ID" value="NZ_BSFE01000005.1"/>
</dbReference>
<reference evidence="6" key="2">
    <citation type="submission" date="2023-01" db="EMBL/GenBank/DDBJ databases">
        <authorList>
            <person name="Sun Q."/>
            <person name="Evtushenko L."/>
        </authorList>
    </citation>
    <scope>NUCLEOTIDE SEQUENCE</scope>
    <source>
        <strain evidence="6">VKM B-1513</strain>
    </source>
</reference>
<keyword evidence="1" id="KW-0805">Transcription regulation</keyword>
<organism evidence="6 7">
    <name type="scientific">Maricaulis virginensis</name>
    <dbReference type="NCBI Taxonomy" id="144022"/>
    <lineage>
        <taxon>Bacteria</taxon>
        <taxon>Pseudomonadati</taxon>
        <taxon>Pseudomonadota</taxon>
        <taxon>Alphaproteobacteria</taxon>
        <taxon>Maricaulales</taxon>
        <taxon>Maricaulaceae</taxon>
        <taxon>Maricaulis</taxon>
    </lineage>
</organism>
<dbReference type="AlphaFoldDB" id="A0A9W6MP08"/>
<dbReference type="Proteomes" id="UP001143486">
    <property type="component" value="Unassembled WGS sequence"/>
</dbReference>
<evidence type="ECO:0000313" key="6">
    <source>
        <dbReference type="EMBL" id="GLK52496.1"/>
    </source>
</evidence>
<gene>
    <name evidence="6" type="ORF">GCM10017621_20040</name>
</gene>
<evidence type="ECO:0000256" key="3">
    <source>
        <dbReference type="ARBA" id="ARBA00023163"/>
    </source>
</evidence>
<feature type="domain" description="HTH tetR-type" evidence="5">
    <location>
        <begin position="16"/>
        <end position="76"/>
    </location>
</feature>
<dbReference type="PANTHER" id="PTHR30055:SF234">
    <property type="entry name" value="HTH-TYPE TRANSCRIPTIONAL REGULATOR BETI"/>
    <property type="match status" value="1"/>
</dbReference>
<dbReference type="Gene3D" id="1.10.357.10">
    <property type="entry name" value="Tetracycline Repressor, domain 2"/>
    <property type="match status" value="1"/>
</dbReference>
<accession>A0A9W6MP08</accession>
<name>A0A9W6MP08_9PROT</name>
<dbReference type="Pfam" id="PF00440">
    <property type="entry name" value="TetR_N"/>
    <property type="match status" value="1"/>
</dbReference>
<proteinExistence type="predicted"/>
<dbReference type="SUPFAM" id="SSF46689">
    <property type="entry name" value="Homeodomain-like"/>
    <property type="match status" value="1"/>
</dbReference>
<dbReference type="PANTHER" id="PTHR30055">
    <property type="entry name" value="HTH-TYPE TRANSCRIPTIONAL REGULATOR RUTR"/>
    <property type="match status" value="1"/>
</dbReference>